<keyword evidence="1" id="KW-0732">Signal</keyword>
<dbReference type="Proteomes" id="UP001236657">
    <property type="component" value="Chromosome"/>
</dbReference>
<feature type="signal peptide" evidence="1">
    <location>
        <begin position="1"/>
        <end position="23"/>
    </location>
</feature>
<feature type="chain" id="PRO_5045937676" description="DUF302 domain-containing protein" evidence="1">
    <location>
        <begin position="24"/>
        <end position="161"/>
    </location>
</feature>
<proteinExistence type="predicted"/>
<dbReference type="InterPro" id="IPR035923">
    <property type="entry name" value="TT1751-like_sf"/>
</dbReference>
<protein>
    <recommendedName>
        <fullName evidence="4">DUF302 domain-containing protein</fullName>
    </recommendedName>
</protein>
<name>A0ABY9MR00_9GAMM</name>
<dbReference type="SUPFAM" id="SSF103247">
    <property type="entry name" value="TT1751-like"/>
    <property type="match status" value="1"/>
</dbReference>
<dbReference type="Gene3D" id="3.30.310.70">
    <property type="entry name" value="TT1751-like domain"/>
    <property type="match status" value="1"/>
</dbReference>
<dbReference type="EMBL" id="CP133218">
    <property type="protein sequence ID" value="WML89795.1"/>
    <property type="molecule type" value="Genomic_DNA"/>
</dbReference>
<evidence type="ECO:0008006" key="4">
    <source>
        <dbReference type="Google" id="ProtNLM"/>
    </source>
</evidence>
<reference evidence="2 3" key="1">
    <citation type="submission" date="2023-08" db="EMBL/GenBank/DDBJ databases">
        <title>New molecular markers tilS and rpoB for phylogenetic and monitoring studies of the genus Thiothrix biodiversity.</title>
        <authorList>
            <person name="Ravin N.V."/>
            <person name="Smolyakov D."/>
            <person name="Markov N.D."/>
            <person name="Beletsky A.V."/>
            <person name="Mardanov A.V."/>
            <person name="Rudenko T.S."/>
            <person name="Grabovich M.Y."/>
        </authorList>
    </citation>
    <scope>NUCLEOTIDE SEQUENCE [LARGE SCALE GENOMIC DNA]</scope>
    <source>
        <strain evidence="2 3">MK1</strain>
    </source>
</reference>
<gene>
    <name evidence="2" type="ORF">RCF98_12540</name>
</gene>
<evidence type="ECO:0000313" key="2">
    <source>
        <dbReference type="EMBL" id="WML89795.1"/>
    </source>
</evidence>
<dbReference type="RefSeq" id="WP_028489235.1">
    <property type="nucleotide sequence ID" value="NZ_CP133218.1"/>
</dbReference>
<accession>A0ABY9MR00</accession>
<keyword evidence="3" id="KW-1185">Reference proteome</keyword>
<evidence type="ECO:0000256" key="1">
    <source>
        <dbReference type="SAM" id="SignalP"/>
    </source>
</evidence>
<organism evidence="2 3">
    <name type="scientific">Thiothrix lacustris</name>
    <dbReference type="NCBI Taxonomy" id="525917"/>
    <lineage>
        <taxon>Bacteria</taxon>
        <taxon>Pseudomonadati</taxon>
        <taxon>Pseudomonadota</taxon>
        <taxon>Gammaproteobacteria</taxon>
        <taxon>Thiotrichales</taxon>
        <taxon>Thiotrichaceae</taxon>
        <taxon>Thiothrix</taxon>
    </lineage>
</organism>
<sequence>MKFLTVGLWGALVTGLLFAPVHAAEKLLTVHSQQAFEPALEQVQEVLSKHHFTVAHIQKCDGGLHDMGYSTDSYRIVFFGRLDEVRALSKTHPELVPLFPFKLAVYAKGKDTVFSILNPTQLAPLLDADKDLQQQLSAWEQDFRAVLGEMQDVQVQVAHAH</sequence>
<evidence type="ECO:0000313" key="3">
    <source>
        <dbReference type="Proteomes" id="UP001236657"/>
    </source>
</evidence>